<feature type="compositionally biased region" description="Polar residues" evidence="1">
    <location>
        <begin position="96"/>
        <end position="105"/>
    </location>
</feature>
<proteinExistence type="predicted"/>
<keyword evidence="3" id="KW-1185">Reference proteome</keyword>
<feature type="compositionally biased region" description="Basic and acidic residues" evidence="1">
    <location>
        <begin position="850"/>
        <end position="862"/>
    </location>
</feature>
<feature type="region of interest" description="Disordered" evidence="1">
    <location>
        <begin position="1"/>
        <end position="372"/>
    </location>
</feature>
<feature type="compositionally biased region" description="Basic and acidic residues" evidence="1">
    <location>
        <begin position="252"/>
        <end position="266"/>
    </location>
</feature>
<feature type="compositionally biased region" description="Polar residues" evidence="1">
    <location>
        <begin position="359"/>
        <end position="372"/>
    </location>
</feature>
<protein>
    <submittedName>
        <fullName evidence="2">Uncharacterized protein</fullName>
    </submittedName>
</protein>
<evidence type="ECO:0000313" key="2">
    <source>
        <dbReference type="EMBL" id="KAF2885307.1"/>
    </source>
</evidence>
<sequence length="1069" mass="120144">MVESVSAEQPNQTEVQDDNKDNNDAAQVPPEDNPSERFELPCLPVQEGKGSQSDFPKEVLQMPTSEQSVEMYSNLEQESGNQVSSVTEEKDESPKDSNSTLQPVSQRKDKTDDCSTQEPMHMVEGVSAEQPSQTEAQDQNKDNKDAEQVQPVENPSERSELPHLPVQQTEDIQSDNKDQVCHVETIPVEQPQEATVQNRSQDSVDVEQVQQKEDVQSDSSKDVEAQQSSTLEQSIQMTFSMKEESNSEDVDTVDRQAPDLKKEPVKGEQSLLQDDDHVRKDTKQVPAEKSRVPHILVQEESDNQNGSPKKIEAGSSTSESNIETIGSVEQATETEVSGETERRQVPERENEPGEGFIASSETNEGASEQSSIGEEGIVYIPIQDGSRQEVVRLSLPKLDTINEETPVIEPDTLTGGATDEPRPTIDFISIRKSKKRKSDQLETNKHFKGDLKNVEIAEDSLAHEIQETECETADDIQQERTQETLECNLFKSISSNTTEQEKTETVLTEEQNASQEGDDEVEVHERGREVVQEAESSAKECVEANVQQVVESPEHKASTSKKADNQPEHHESECMPTEHQETSTLQGQVLLEHVDDDEEEPQGEGERERERTDESKQRPVWYKSKGGKKSKGKKRETSNFGDSALQQKNKADNDSRQAPEHKVKGVFLEQPAQSQESTEQNDDQDGKNTKQQRAPVKKFRELEKGTVQDRDQVDRNTENTLAHSKLSEISNLPNTEIQQEEDIGSDSSKEDKIQQPYTLEQSIKVSSSIKQESEKLVSSESAREKDSDSPSKSIVQQNQKENEDFETEHLHQVDRALGEQPAPPEVSEEVSLGTVAKDELLTDFDLPAQEGDKPDNDYKQESVETVFKEPSAQPQQEVLQDPYQHGKDDKPIAINKKRYVKLEKLPTLAESKVNFLTIKEESVVLSEYKIGGKNQLFTHSNIPSNISSEQDWPDQQEHDVETALEMHSVEHQQKARQYHDQGNRDTEHMKQEVGEQADLEVQEVESVSEVNPAEPQEVQNHDQESKDNEQVPAGGKLHKTSEYFGLQVQQEKDVKIITSKTLGHSNCLH</sequence>
<feature type="compositionally biased region" description="Polar residues" evidence="1">
    <location>
        <begin position="755"/>
        <end position="770"/>
    </location>
</feature>
<feature type="compositionally biased region" description="Polar residues" evidence="1">
    <location>
        <begin position="62"/>
        <end position="86"/>
    </location>
</feature>
<feature type="region of interest" description="Disordered" evidence="1">
    <location>
        <begin position="492"/>
        <end position="891"/>
    </location>
</feature>
<reference evidence="2" key="1">
    <citation type="submission" date="2019-08" db="EMBL/GenBank/DDBJ databases">
        <title>The genome of the North American firefly Photinus pyralis.</title>
        <authorList>
            <consortium name="Photinus pyralis genome working group"/>
            <person name="Fallon T.R."/>
            <person name="Sander Lower S.E."/>
            <person name="Weng J.-K."/>
        </authorList>
    </citation>
    <scope>NUCLEOTIDE SEQUENCE</scope>
    <source>
        <strain evidence="2">TRF0915ILg1</strain>
        <tissue evidence="2">Whole body</tissue>
    </source>
</reference>
<feature type="compositionally biased region" description="Basic residues" evidence="1">
    <location>
        <begin position="625"/>
        <end position="634"/>
    </location>
</feature>
<feature type="compositionally biased region" description="Basic and acidic residues" evidence="1">
    <location>
        <begin position="807"/>
        <end position="817"/>
    </location>
</feature>
<comment type="caution">
    <text evidence="2">The sequence shown here is derived from an EMBL/GenBank/DDBJ whole genome shotgun (WGS) entry which is preliminary data.</text>
</comment>
<feature type="compositionally biased region" description="Basic and acidic residues" evidence="1">
    <location>
        <begin position="771"/>
        <end position="789"/>
    </location>
</feature>
<feature type="compositionally biased region" description="Basic and acidic residues" evidence="1">
    <location>
        <begin position="698"/>
        <end position="717"/>
    </location>
</feature>
<organism evidence="2 3">
    <name type="scientific">Ignelater luminosus</name>
    <name type="common">Cucubano</name>
    <name type="synonym">Pyrophorus luminosus</name>
    <dbReference type="NCBI Taxonomy" id="2038154"/>
    <lineage>
        <taxon>Eukaryota</taxon>
        <taxon>Metazoa</taxon>
        <taxon>Ecdysozoa</taxon>
        <taxon>Arthropoda</taxon>
        <taxon>Hexapoda</taxon>
        <taxon>Insecta</taxon>
        <taxon>Pterygota</taxon>
        <taxon>Neoptera</taxon>
        <taxon>Endopterygota</taxon>
        <taxon>Coleoptera</taxon>
        <taxon>Polyphaga</taxon>
        <taxon>Elateriformia</taxon>
        <taxon>Elateroidea</taxon>
        <taxon>Elateridae</taxon>
        <taxon>Agrypninae</taxon>
        <taxon>Pyrophorini</taxon>
        <taxon>Ignelater</taxon>
    </lineage>
</organism>
<feature type="compositionally biased region" description="Basic and acidic residues" evidence="1">
    <location>
        <begin position="274"/>
        <end position="291"/>
    </location>
</feature>
<feature type="compositionally biased region" description="Polar residues" evidence="1">
    <location>
        <begin position="935"/>
        <end position="950"/>
    </location>
</feature>
<feature type="compositionally biased region" description="Low complexity" evidence="1">
    <location>
        <begin position="200"/>
        <end position="209"/>
    </location>
</feature>
<feature type="compositionally biased region" description="Basic and acidic residues" evidence="1">
    <location>
        <begin position="649"/>
        <end position="663"/>
    </location>
</feature>
<feature type="region of interest" description="Disordered" evidence="1">
    <location>
        <begin position="404"/>
        <end position="425"/>
    </location>
</feature>
<feature type="compositionally biased region" description="Basic and acidic residues" evidence="1">
    <location>
        <begin position="339"/>
        <end position="351"/>
    </location>
</feature>
<feature type="compositionally biased region" description="Acidic residues" evidence="1">
    <location>
        <begin position="594"/>
        <end position="603"/>
    </location>
</feature>
<feature type="compositionally biased region" description="Basic and acidic residues" evidence="1">
    <location>
        <begin position="604"/>
        <end position="617"/>
    </location>
</feature>
<dbReference type="AlphaFoldDB" id="A0A8K0CJY4"/>
<feature type="compositionally biased region" description="Basic and acidic residues" evidence="1">
    <location>
        <begin position="210"/>
        <end position="224"/>
    </location>
</feature>
<feature type="compositionally biased region" description="Basic and acidic residues" evidence="1">
    <location>
        <begin position="552"/>
        <end position="581"/>
    </location>
</feature>
<dbReference type="Proteomes" id="UP000801492">
    <property type="component" value="Unassembled WGS sequence"/>
</dbReference>
<feature type="compositionally biased region" description="Basic and acidic residues" evidence="1">
    <location>
        <begin position="523"/>
        <end position="542"/>
    </location>
</feature>
<evidence type="ECO:0000313" key="3">
    <source>
        <dbReference type="Proteomes" id="UP000801492"/>
    </source>
</evidence>
<feature type="compositionally biased region" description="Polar residues" evidence="1">
    <location>
        <begin position="314"/>
        <end position="337"/>
    </location>
</feature>
<feature type="compositionally biased region" description="Basic and acidic residues" evidence="1">
    <location>
        <begin position="1019"/>
        <end position="1029"/>
    </location>
</feature>
<gene>
    <name evidence="2" type="ORF">ILUMI_20873</name>
</gene>
<feature type="compositionally biased region" description="Polar residues" evidence="1">
    <location>
        <begin position="505"/>
        <end position="515"/>
    </location>
</feature>
<feature type="compositionally biased region" description="Polar residues" evidence="1">
    <location>
        <begin position="1"/>
        <end position="14"/>
    </location>
</feature>
<dbReference type="EMBL" id="VTPC01089971">
    <property type="protein sequence ID" value="KAF2885307.1"/>
    <property type="molecule type" value="Genomic_DNA"/>
</dbReference>
<name>A0A8K0CJY4_IGNLU</name>
<accession>A0A8K0CJY4</accession>
<feature type="compositionally biased region" description="Polar residues" evidence="1">
    <location>
        <begin position="225"/>
        <end position="239"/>
    </location>
</feature>
<feature type="region of interest" description="Disordered" evidence="1">
    <location>
        <begin position="934"/>
        <end position="1038"/>
    </location>
</feature>
<feature type="compositionally biased region" description="Polar residues" evidence="1">
    <location>
        <begin position="790"/>
        <end position="799"/>
    </location>
</feature>
<feature type="compositionally biased region" description="Polar residues" evidence="1">
    <location>
        <begin position="638"/>
        <end position="648"/>
    </location>
</feature>
<feature type="compositionally biased region" description="Polar residues" evidence="1">
    <location>
        <begin position="718"/>
        <end position="737"/>
    </location>
</feature>
<evidence type="ECO:0000256" key="1">
    <source>
        <dbReference type="SAM" id="MobiDB-lite"/>
    </source>
</evidence>
<feature type="compositionally biased region" description="Basic and acidic residues" evidence="1">
    <location>
        <begin position="967"/>
        <end position="993"/>
    </location>
</feature>
<feature type="compositionally biased region" description="Basic and acidic residues" evidence="1">
    <location>
        <begin position="138"/>
        <end position="147"/>
    </location>
</feature>